<protein>
    <submittedName>
        <fullName evidence="2">ParE toxin of type II toxin-antitoxin system, parDE</fullName>
    </submittedName>
</protein>
<dbReference type="EMBL" id="CAADEY010000009">
    <property type="protein sequence ID" value="VFJ44817.1"/>
    <property type="molecule type" value="Genomic_DNA"/>
</dbReference>
<proteinExistence type="predicted"/>
<dbReference type="AlphaFoldDB" id="A0A450RZR4"/>
<dbReference type="Pfam" id="PF05016">
    <property type="entry name" value="ParE_toxin"/>
    <property type="match status" value="1"/>
</dbReference>
<evidence type="ECO:0000313" key="2">
    <source>
        <dbReference type="EMBL" id="VFJ44817.1"/>
    </source>
</evidence>
<reference evidence="2" key="1">
    <citation type="submission" date="2019-02" db="EMBL/GenBank/DDBJ databases">
        <authorList>
            <person name="Gruber-Vodicka R. H."/>
            <person name="Seah K. B. B."/>
        </authorList>
    </citation>
    <scope>NUCLEOTIDE SEQUENCE</scope>
    <source>
        <strain evidence="2">BECK_DK161</strain>
    </source>
</reference>
<sequence length="57" mass="6171">MGLAVRWSPEAVEDLAAITEYIARDSEFYARAVASKILATSRTIPEQPFGQSGAGDR</sequence>
<dbReference type="InterPro" id="IPR007712">
    <property type="entry name" value="RelE/ParE_toxin"/>
</dbReference>
<dbReference type="Gene3D" id="3.30.2310.20">
    <property type="entry name" value="RelE-like"/>
    <property type="match status" value="1"/>
</dbReference>
<gene>
    <name evidence="2" type="ORF">BECKDK2373C_GA0170839_100955</name>
</gene>
<organism evidence="2">
    <name type="scientific">Candidatus Kentrum sp. DK</name>
    <dbReference type="NCBI Taxonomy" id="2126562"/>
    <lineage>
        <taxon>Bacteria</taxon>
        <taxon>Pseudomonadati</taxon>
        <taxon>Pseudomonadota</taxon>
        <taxon>Gammaproteobacteria</taxon>
        <taxon>Candidatus Kentrum</taxon>
    </lineage>
</organism>
<evidence type="ECO:0000256" key="1">
    <source>
        <dbReference type="ARBA" id="ARBA00022649"/>
    </source>
</evidence>
<name>A0A450RZR4_9GAMM</name>
<keyword evidence="1" id="KW-1277">Toxin-antitoxin system</keyword>
<accession>A0A450RZR4</accession>
<dbReference type="InterPro" id="IPR035093">
    <property type="entry name" value="RelE/ParE_toxin_dom_sf"/>
</dbReference>